<geneLocation type="plasmid" evidence="1 2">
    <name>PPGU16_p1</name>
</geneLocation>
<reference evidence="1 2" key="1">
    <citation type="journal article" date="2020" name="Genes (Basel)">
        <title>Genomic Comparison of Insect Gut Symbionts from Divergent Burkholderia Subclades.</title>
        <authorList>
            <person name="Takeshita K."/>
            <person name="Kikuchi Y."/>
        </authorList>
    </citation>
    <scope>NUCLEOTIDE SEQUENCE [LARGE SCALE GENOMIC DNA]</scope>
    <source>
        <strain evidence="1 2">PGU16</strain>
        <plasmid evidence="1 2">PPGU16_p1</plasmid>
    </source>
</reference>
<dbReference type="RefSeq" id="WP_180725717.1">
    <property type="nucleotide sequence ID" value="NZ_AP023176.1"/>
</dbReference>
<gene>
    <name evidence="1" type="ORF">PPGU16_72650</name>
</gene>
<dbReference type="AlphaFoldDB" id="A0A7I8C168"/>
<proteinExistence type="predicted"/>
<name>A0A7I8C168_9BURK</name>
<evidence type="ECO:0000313" key="1">
    <source>
        <dbReference type="EMBL" id="BCF94198.1"/>
    </source>
</evidence>
<dbReference type="EMBL" id="AP023176">
    <property type="protein sequence ID" value="BCF94198.1"/>
    <property type="molecule type" value="Genomic_DNA"/>
</dbReference>
<dbReference type="Proteomes" id="UP000510888">
    <property type="component" value="Plasmid PPGU16_p1"/>
</dbReference>
<dbReference type="KEGG" id="plad:PPGU16_72650"/>
<accession>A0A7I8C168</accession>
<evidence type="ECO:0000313" key="2">
    <source>
        <dbReference type="Proteomes" id="UP000510888"/>
    </source>
</evidence>
<keyword evidence="2" id="KW-1185">Reference proteome</keyword>
<keyword evidence="1" id="KW-0614">Plasmid</keyword>
<protein>
    <submittedName>
        <fullName evidence="1">Uncharacterized protein</fullName>
    </submittedName>
</protein>
<organism evidence="1 2">
    <name type="scientific">Paraburkholderia largidicola</name>
    <dbReference type="NCBI Taxonomy" id="3014751"/>
    <lineage>
        <taxon>Bacteria</taxon>
        <taxon>Pseudomonadati</taxon>
        <taxon>Pseudomonadota</taxon>
        <taxon>Betaproteobacteria</taxon>
        <taxon>Burkholderiales</taxon>
        <taxon>Burkholderiaceae</taxon>
        <taxon>Paraburkholderia</taxon>
    </lineage>
</organism>
<sequence>MSIMMVLEIERGVESAKIVRILESTGATAILDKQPKIHGNFPISNMFYSYEECSALEGKPKAEDFHGDWAVGSRIVFVYVNDRLADCSSQLHDFLRTIDEIVFSRWVLSFQYESVCAMRDRHGTHYLKDF</sequence>